<organism evidence="4">
    <name type="scientific">Siphoviridae sp. ctnR15</name>
    <dbReference type="NCBI Taxonomy" id="2827938"/>
    <lineage>
        <taxon>Viruses</taxon>
        <taxon>Duplodnaviria</taxon>
        <taxon>Heunggongvirae</taxon>
        <taxon>Uroviricota</taxon>
        <taxon>Caudoviricetes</taxon>
    </lineage>
</organism>
<evidence type="ECO:0000256" key="1">
    <source>
        <dbReference type="ARBA" id="ARBA00023125"/>
    </source>
</evidence>
<dbReference type="HAMAP" id="MF_00984">
    <property type="entry name" value="SSB"/>
    <property type="match status" value="1"/>
</dbReference>
<name>A0A8S5T282_9CAUD</name>
<dbReference type="InterPro" id="IPR000424">
    <property type="entry name" value="Primosome_PriB/ssb"/>
</dbReference>
<sequence length="180" mass="19897">MSGETVVTLVGNLTADPTLRWTQSGSAVADFTVASTPRTYDRNAGEWRDGDTLFMRCSVWRDVAENVAESLRKGMRVIVVGRLTQRSYDTQQGERRTIVELQVDEVGPSLRRARAQVTRHPAADGGAGYPPPPPPASPQPAQTTQQAPQEAPQQPAPRQIVQDDPWARQTQQEPVWEPPF</sequence>
<dbReference type="GO" id="GO:0009295">
    <property type="term" value="C:nucleoid"/>
    <property type="evidence" value="ECO:0007669"/>
    <property type="project" value="TreeGrafter"/>
</dbReference>
<dbReference type="SUPFAM" id="SSF50249">
    <property type="entry name" value="Nucleic acid-binding proteins"/>
    <property type="match status" value="1"/>
</dbReference>
<dbReference type="GO" id="GO:0003697">
    <property type="term" value="F:single-stranded DNA binding"/>
    <property type="evidence" value="ECO:0007669"/>
    <property type="project" value="InterPro"/>
</dbReference>
<dbReference type="PANTHER" id="PTHR10302">
    <property type="entry name" value="SINGLE-STRANDED DNA-BINDING PROTEIN"/>
    <property type="match status" value="1"/>
</dbReference>
<feature type="region of interest" description="Disordered" evidence="3">
    <location>
        <begin position="110"/>
        <end position="180"/>
    </location>
</feature>
<dbReference type="InterPro" id="IPR012340">
    <property type="entry name" value="NA-bd_OB-fold"/>
</dbReference>
<dbReference type="NCBIfam" id="TIGR00621">
    <property type="entry name" value="ssb"/>
    <property type="match status" value="1"/>
</dbReference>
<reference evidence="4" key="1">
    <citation type="journal article" date="2021" name="Proc. Natl. Acad. Sci. U.S.A.">
        <title>A Catalog of Tens of Thousands of Viruses from Human Metagenomes Reveals Hidden Associations with Chronic Diseases.</title>
        <authorList>
            <person name="Tisza M.J."/>
            <person name="Buck C.B."/>
        </authorList>
    </citation>
    <scope>NUCLEOTIDE SEQUENCE</scope>
    <source>
        <strain evidence="4">CtnR15</strain>
    </source>
</reference>
<dbReference type="PANTHER" id="PTHR10302:SF27">
    <property type="entry name" value="SINGLE-STRANDED DNA-BINDING PROTEIN"/>
    <property type="match status" value="1"/>
</dbReference>
<keyword evidence="1 2" id="KW-0238">DNA-binding</keyword>
<accession>A0A8S5T282</accession>
<evidence type="ECO:0000256" key="3">
    <source>
        <dbReference type="SAM" id="MobiDB-lite"/>
    </source>
</evidence>
<dbReference type="InterPro" id="IPR011344">
    <property type="entry name" value="ssDNA-bd"/>
</dbReference>
<proteinExistence type="inferred from homology"/>
<evidence type="ECO:0000313" key="4">
    <source>
        <dbReference type="EMBL" id="DAF57131.1"/>
    </source>
</evidence>
<dbReference type="NCBIfam" id="NF005851">
    <property type="entry name" value="PRK07772.1"/>
    <property type="match status" value="1"/>
</dbReference>
<protein>
    <recommendedName>
        <fullName evidence="2">Single-stranded DNA-binding protein</fullName>
    </recommendedName>
</protein>
<dbReference type="CDD" id="cd04496">
    <property type="entry name" value="SSB_OBF"/>
    <property type="match status" value="1"/>
</dbReference>
<dbReference type="Pfam" id="PF00436">
    <property type="entry name" value="SSB"/>
    <property type="match status" value="1"/>
</dbReference>
<dbReference type="PIRSF" id="PIRSF002070">
    <property type="entry name" value="SSB"/>
    <property type="match status" value="1"/>
</dbReference>
<dbReference type="Gene3D" id="2.40.50.140">
    <property type="entry name" value="Nucleic acid-binding proteins"/>
    <property type="match status" value="1"/>
</dbReference>
<feature type="compositionally biased region" description="Low complexity" evidence="3">
    <location>
        <begin position="139"/>
        <end position="159"/>
    </location>
</feature>
<feature type="compositionally biased region" description="Pro residues" evidence="3">
    <location>
        <begin position="129"/>
        <end position="138"/>
    </location>
</feature>
<dbReference type="PROSITE" id="PS50935">
    <property type="entry name" value="SSB"/>
    <property type="match status" value="1"/>
</dbReference>
<dbReference type="EMBL" id="BK032729">
    <property type="protein sequence ID" value="DAF57131.1"/>
    <property type="molecule type" value="Genomic_DNA"/>
</dbReference>
<dbReference type="GO" id="GO:0006260">
    <property type="term" value="P:DNA replication"/>
    <property type="evidence" value="ECO:0007669"/>
    <property type="project" value="InterPro"/>
</dbReference>
<evidence type="ECO:0000256" key="2">
    <source>
        <dbReference type="PIRNR" id="PIRNR002070"/>
    </source>
</evidence>